<sequence length="155" mass="16548">MRKHRTARLTAAALLGLGSVGVSAGAAHAEPIDYVRIELLSLTCHQQSEGDHDEAYIKITDANGNTVKVWPGSAKYQTMGANYVRSLEDANGNSALILGKQQARTLTLWDYDSTSSDDKLGATLVTGSEAGAEVQYRSLEGSGGVYTIAYRVIDI</sequence>
<dbReference type="RefSeq" id="WP_345693305.1">
    <property type="nucleotide sequence ID" value="NZ_BAABIT010000001.1"/>
</dbReference>
<accession>A0ABV9XCI6</accession>
<evidence type="ECO:0000313" key="2">
    <source>
        <dbReference type="EMBL" id="MFC5021337.1"/>
    </source>
</evidence>
<keyword evidence="1" id="KW-0732">Signal</keyword>
<proteinExistence type="predicted"/>
<gene>
    <name evidence="2" type="ORF">ACFPM3_04110</name>
</gene>
<feature type="chain" id="PRO_5046674386" evidence="1">
    <location>
        <begin position="30"/>
        <end position="155"/>
    </location>
</feature>
<organism evidence="2 3">
    <name type="scientific">Streptomyces coeruleoprunus</name>
    <dbReference type="NCBI Taxonomy" id="285563"/>
    <lineage>
        <taxon>Bacteria</taxon>
        <taxon>Bacillati</taxon>
        <taxon>Actinomycetota</taxon>
        <taxon>Actinomycetes</taxon>
        <taxon>Kitasatosporales</taxon>
        <taxon>Streptomycetaceae</taxon>
        <taxon>Streptomyces</taxon>
    </lineage>
</organism>
<evidence type="ECO:0000313" key="3">
    <source>
        <dbReference type="Proteomes" id="UP001595829"/>
    </source>
</evidence>
<feature type="signal peptide" evidence="1">
    <location>
        <begin position="1"/>
        <end position="29"/>
    </location>
</feature>
<evidence type="ECO:0000256" key="1">
    <source>
        <dbReference type="SAM" id="SignalP"/>
    </source>
</evidence>
<keyword evidence="3" id="KW-1185">Reference proteome</keyword>
<name>A0ABV9XCI6_9ACTN</name>
<dbReference type="Proteomes" id="UP001595829">
    <property type="component" value="Unassembled WGS sequence"/>
</dbReference>
<protein>
    <submittedName>
        <fullName evidence="2">Uncharacterized protein</fullName>
    </submittedName>
</protein>
<dbReference type="EMBL" id="JBHSJD010000002">
    <property type="protein sequence ID" value="MFC5021337.1"/>
    <property type="molecule type" value="Genomic_DNA"/>
</dbReference>
<comment type="caution">
    <text evidence="2">The sequence shown here is derived from an EMBL/GenBank/DDBJ whole genome shotgun (WGS) entry which is preliminary data.</text>
</comment>
<reference evidence="3" key="1">
    <citation type="journal article" date="2019" name="Int. J. Syst. Evol. Microbiol.">
        <title>The Global Catalogue of Microorganisms (GCM) 10K type strain sequencing project: providing services to taxonomists for standard genome sequencing and annotation.</title>
        <authorList>
            <consortium name="The Broad Institute Genomics Platform"/>
            <consortium name="The Broad Institute Genome Sequencing Center for Infectious Disease"/>
            <person name="Wu L."/>
            <person name="Ma J."/>
        </authorList>
    </citation>
    <scope>NUCLEOTIDE SEQUENCE [LARGE SCALE GENOMIC DNA]</scope>
    <source>
        <strain evidence="3">CGMCC 4.1648</strain>
    </source>
</reference>